<accession>A0A5D3C8Q9</accession>
<sequence>MTVSTTNIVADALSKVLGPYRGHCECPVLCILTRSPPAIVLHLYTILSIFGQPLTQTSKATHDTSTETHNTLTLTHDDSQHFNSNGDPQQNRLWDPSFYLKPSSSKVIEFQDSLIKFVLLELECLAACSATPSHIERRPSKSAKPSRARISATRVAHAHPTRRVAPSPSTGNPTRTPVFCSPREADPTRALLRKLIGSRTKLSRTCEPPVELSCTRDLPVRAVFYFLAEPPSRFACL</sequence>
<feature type="region of interest" description="Disordered" evidence="1">
    <location>
        <begin position="136"/>
        <end position="180"/>
    </location>
</feature>
<evidence type="ECO:0000313" key="2">
    <source>
        <dbReference type="EMBL" id="TYK07865.1"/>
    </source>
</evidence>
<evidence type="ECO:0000313" key="3">
    <source>
        <dbReference type="Proteomes" id="UP000321947"/>
    </source>
</evidence>
<evidence type="ECO:0000256" key="1">
    <source>
        <dbReference type="SAM" id="MobiDB-lite"/>
    </source>
</evidence>
<name>A0A5D3C8Q9_CUCMM</name>
<dbReference type="EMBL" id="SSTD01013061">
    <property type="protein sequence ID" value="TYK07865.1"/>
    <property type="molecule type" value="Genomic_DNA"/>
</dbReference>
<dbReference type="AlphaFoldDB" id="A0A5D3C8Q9"/>
<organism evidence="2 3">
    <name type="scientific">Cucumis melo var. makuwa</name>
    <name type="common">Oriental melon</name>
    <dbReference type="NCBI Taxonomy" id="1194695"/>
    <lineage>
        <taxon>Eukaryota</taxon>
        <taxon>Viridiplantae</taxon>
        <taxon>Streptophyta</taxon>
        <taxon>Embryophyta</taxon>
        <taxon>Tracheophyta</taxon>
        <taxon>Spermatophyta</taxon>
        <taxon>Magnoliopsida</taxon>
        <taxon>eudicotyledons</taxon>
        <taxon>Gunneridae</taxon>
        <taxon>Pentapetalae</taxon>
        <taxon>rosids</taxon>
        <taxon>fabids</taxon>
        <taxon>Cucurbitales</taxon>
        <taxon>Cucurbitaceae</taxon>
        <taxon>Benincaseae</taxon>
        <taxon>Cucumis</taxon>
    </lineage>
</organism>
<dbReference type="Proteomes" id="UP000321947">
    <property type="component" value="Unassembled WGS sequence"/>
</dbReference>
<proteinExistence type="predicted"/>
<gene>
    <name evidence="2" type="ORF">E5676_scaffold1933G00090</name>
</gene>
<reference evidence="2 3" key="1">
    <citation type="submission" date="2019-08" db="EMBL/GenBank/DDBJ databases">
        <title>Draft genome sequences of two oriental melons (Cucumis melo L. var makuwa).</title>
        <authorList>
            <person name="Kwon S.-Y."/>
        </authorList>
    </citation>
    <scope>NUCLEOTIDE SEQUENCE [LARGE SCALE GENOMIC DNA]</scope>
    <source>
        <strain evidence="3">cv. Chang Bougi</strain>
        <tissue evidence="2">Leaf</tissue>
    </source>
</reference>
<comment type="caution">
    <text evidence="2">The sequence shown here is derived from an EMBL/GenBank/DDBJ whole genome shotgun (WGS) entry which is preliminary data.</text>
</comment>
<protein>
    <submittedName>
        <fullName evidence="2">Uncharacterized protein</fullName>
    </submittedName>
</protein>